<accession>A0A7H1DT98</accession>
<dbReference type="EMBL" id="CP060203">
    <property type="protein sequence ID" value="QNS40206.1"/>
    <property type="molecule type" value="Genomic_DNA"/>
</dbReference>
<dbReference type="RefSeq" id="WP_188320331.1">
    <property type="nucleotide sequence ID" value="NZ_CP060203.1"/>
</dbReference>
<name>A0A7H1DT98_9FLAO</name>
<gene>
    <name evidence="1" type="ORF">H0S70_07275</name>
</gene>
<organism evidence="1 2">
    <name type="scientific">Chryseobacterium manosquense</name>
    <dbReference type="NCBI Taxonomy" id="2754694"/>
    <lineage>
        <taxon>Bacteria</taxon>
        <taxon>Pseudomonadati</taxon>
        <taxon>Bacteroidota</taxon>
        <taxon>Flavobacteriia</taxon>
        <taxon>Flavobacteriales</taxon>
        <taxon>Weeksellaceae</taxon>
        <taxon>Chryseobacterium group</taxon>
        <taxon>Chryseobacterium</taxon>
    </lineage>
</organism>
<evidence type="ECO:0000313" key="2">
    <source>
        <dbReference type="Proteomes" id="UP000516438"/>
    </source>
</evidence>
<sequence length="152" mass="17691">MKTIDEILKQEPVFLNDWKQDGKFKLIADFEDVYISKEEFEAAECPISNREYWIEKKNKMQNVLPKYDNKNILFASYGNENYEGDAWVLFEENGKLYEVNGGHCSCYGLEGQFDPEETNLEAIRFRLEKGNLGNDGYSGNEFAKELKEFLGL</sequence>
<evidence type="ECO:0000313" key="1">
    <source>
        <dbReference type="EMBL" id="QNS40206.1"/>
    </source>
</evidence>
<protein>
    <submittedName>
        <fullName evidence="1">Uncharacterized protein</fullName>
    </submittedName>
</protein>
<reference evidence="1 2" key="1">
    <citation type="submission" date="2020-07" db="EMBL/GenBank/DDBJ databases">
        <title>Complete genome and description of Chryseobacterium manosquense strain Marseille-Q2069 sp. nov.</title>
        <authorList>
            <person name="Boxberger M."/>
        </authorList>
    </citation>
    <scope>NUCLEOTIDE SEQUENCE [LARGE SCALE GENOMIC DNA]</scope>
    <source>
        <strain evidence="1 2">Marseille-Q2069</strain>
    </source>
</reference>
<dbReference type="Proteomes" id="UP000516438">
    <property type="component" value="Chromosome"/>
</dbReference>
<keyword evidence="2" id="KW-1185">Reference proteome</keyword>
<proteinExistence type="predicted"/>
<dbReference type="KEGG" id="cmaq:H0S70_07275"/>
<dbReference type="AlphaFoldDB" id="A0A7H1DT98"/>